<accession>A0ABQ4KME2</accession>
<keyword evidence="1" id="KW-1133">Transmembrane helix</keyword>
<dbReference type="RefSeq" id="WP_212967045.1">
    <property type="nucleotide sequence ID" value="NZ_BORB01000036.1"/>
</dbReference>
<evidence type="ECO:0000313" key="2">
    <source>
        <dbReference type="EMBL" id="GIN59095.1"/>
    </source>
</evidence>
<reference evidence="2 3" key="1">
    <citation type="submission" date="2021-03" db="EMBL/GenBank/DDBJ databases">
        <title>Antimicrobial resistance genes in bacteria isolated from Japanese honey, and their potential for conferring macrolide and lincosamide resistance in the American foulbrood pathogen Paenibacillus larvae.</title>
        <authorList>
            <person name="Okamoto M."/>
            <person name="Kumagai M."/>
            <person name="Kanamori H."/>
            <person name="Takamatsu D."/>
        </authorList>
    </citation>
    <scope>NUCLEOTIDE SEQUENCE [LARGE SCALE GENOMIC DNA]</scope>
    <source>
        <strain evidence="2 3">J8TS2</strain>
    </source>
</reference>
<evidence type="ECO:0000313" key="3">
    <source>
        <dbReference type="Proteomes" id="UP000679950"/>
    </source>
</evidence>
<name>A0ABQ4KME2_9BACI</name>
<protein>
    <recommendedName>
        <fullName evidence="4">Glycine zipper family protein</fullName>
    </recommendedName>
</protein>
<keyword evidence="1" id="KW-0472">Membrane</keyword>
<keyword evidence="3" id="KW-1185">Reference proteome</keyword>
<organism evidence="2 3">
    <name type="scientific">Lederbergia ruris</name>
    <dbReference type="NCBI Taxonomy" id="217495"/>
    <lineage>
        <taxon>Bacteria</taxon>
        <taxon>Bacillati</taxon>
        <taxon>Bacillota</taxon>
        <taxon>Bacilli</taxon>
        <taxon>Bacillales</taxon>
        <taxon>Bacillaceae</taxon>
        <taxon>Lederbergia</taxon>
    </lineage>
</organism>
<feature type="transmembrane region" description="Helical" evidence="1">
    <location>
        <begin position="7"/>
        <end position="24"/>
    </location>
</feature>
<keyword evidence="1" id="KW-0812">Transmembrane</keyword>
<comment type="caution">
    <text evidence="2">The sequence shown here is derived from an EMBL/GenBank/DDBJ whole genome shotgun (WGS) entry which is preliminary data.</text>
</comment>
<sequence length="49" mass="5156">MNYERGGVVFIGCIILGVGLGLLFDKTGAGSMIGLGVGFIAMGFFWNKK</sequence>
<dbReference type="Proteomes" id="UP000679950">
    <property type="component" value="Unassembled WGS sequence"/>
</dbReference>
<evidence type="ECO:0008006" key="4">
    <source>
        <dbReference type="Google" id="ProtNLM"/>
    </source>
</evidence>
<dbReference type="EMBL" id="BORB01000036">
    <property type="protein sequence ID" value="GIN59095.1"/>
    <property type="molecule type" value="Genomic_DNA"/>
</dbReference>
<proteinExistence type="predicted"/>
<gene>
    <name evidence="2" type="ORF">J8TS2_34140</name>
</gene>
<feature type="transmembrane region" description="Helical" evidence="1">
    <location>
        <begin position="30"/>
        <end position="47"/>
    </location>
</feature>
<evidence type="ECO:0000256" key="1">
    <source>
        <dbReference type="SAM" id="Phobius"/>
    </source>
</evidence>